<dbReference type="EMBL" id="CADEBD010000344">
    <property type="protein sequence ID" value="CAB3249614.1"/>
    <property type="molecule type" value="Genomic_DNA"/>
</dbReference>
<dbReference type="GO" id="GO:0005524">
    <property type="term" value="F:ATP binding"/>
    <property type="evidence" value="ECO:0007669"/>
    <property type="project" value="UniProtKB-KW"/>
</dbReference>
<dbReference type="InterPro" id="IPR000961">
    <property type="entry name" value="AGC-kinase_C"/>
</dbReference>
<feature type="domain" description="AGC-kinase C-terminal" evidence="6">
    <location>
        <begin position="1"/>
        <end position="62"/>
    </location>
</feature>
<proteinExistence type="predicted"/>
<accession>A0A8S1AX37</accession>
<evidence type="ECO:0000256" key="2">
    <source>
        <dbReference type="ARBA" id="ARBA00022679"/>
    </source>
</evidence>
<evidence type="ECO:0000256" key="1">
    <source>
        <dbReference type="ARBA" id="ARBA00022527"/>
    </source>
</evidence>
<organism evidence="7 8">
    <name type="scientific">Arctia plantaginis</name>
    <name type="common">Wood tiger moth</name>
    <name type="synonym">Phalaena plantaginis</name>
    <dbReference type="NCBI Taxonomy" id="874455"/>
    <lineage>
        <taxon>Eukaryota</taxon>
        <taxon>Metazoa</taxon>
        <taxon>Ecdysozoa</taxon>
        <taxon>Arthropoda</taxon>
        <taxon>Hexapoda</taxon>
        <taxon>Insecta</taxon>
        <taxon>Pterygota</taxon>
        <taxon>Neoptera</taxon>
        <taxon>Endopterygota</taxon>
        <taxon>Lepidoptera</taxon>
        <taxon>Glossata</taxon>
        <taxon>Ditrysia</taxon>
        <taxon>Noctuoidea</taxon>
        <taxon>Erebidae</taxon>
        <taxon>Arctiinae</taxon>
        <taxon>Arctia</taxon>
    </lineage>
</organism>
<keyword evidence="2" id="KW-0808">Transferase</keyword>
<evidence type="ECO:0000256" key="5">
    <source>
        <dbReference type="ARBA" id="ARBA00022840"/>
    </source>
</evidence>
<gene>
    <name evidence="7" type="ORF">APLA_LOCUS12976</name>
</gene>
<sequence>MDWDALQLRRLRPPFRPKVVSTAYLGSQFCRDMDWDALQLRRLRPPFRPKVFCRDMDWDALQLRRLRPPFRPKVVSTAYLGSSSAATWTGTRCSCAACARPSDPKW</sequence>
<keyword evidence="1" id="KW-0723">Serine/threonine-protein kinase</keyword>
<evidence type="ECO:0000313" key="7">
    <source>
        <dbReference type="EMBL" id="CAB3249614.1"/>
    </source>
</evidence>
<evidence type="ECO:0000256" key="4">
    <source>
        <dbReference type="ARBA" id="ARBA00022777"/>
    </source>
</evidence>
<dbReference type="OrthoDB" id="1932312at2759"/>
<evidence type="ECO:0000256" key="3">
    <source>
        <dbReference type="ARBA" id="ARBA00022741"/>
    </source>
</evidence>
<dbReference type="AlphaFoldDB" id="A0A8S1AX37"/>
<protein>
    <recommendedName>
        <fullName evidence="6">AGC-kinase C-terminal domain-containing protein</fullName>
    </recommendedName>
</protein>
<keyword evidence="3" id="KW-0547">Nucleotide-binding</keyword>
<reference evidence="7 8" key="1">
    <citation type="submission" date="2020-04" db="EMBL/GenBank/DDBJ databases">
        <authorList>
            <person name="Wallbank WR R."/>
            <person name="Pardo Diaz C."/>
            <person name="Kozak K."/>
            <person name="Martin S."/>
            <person name="Jiggins C."/>
            <person name="Moest M."/>
            <person name="Warren A I."/>
            <person name="Byers J.R.P. K."/>
            <person name="Montejo-Kovacevich G."/>
            <person name="Yen C E."/>
        </authorList>
    </citation>
    <scope>NUCLEOTIDE SEQUENCE [LARGE SCALE GENOMIC DNA]</scope>
</reference>
<name>A0A8S1AX37_ARCPL</name>
<dbReference type="GO" id="GO:0004674">
    <property type="term" value="F:protein serine/threonine kinase activity"/>
    <property type="evidence" value="ECO:0007669"/>
    <property type="project" value="UniProtKB-KW"/>
</dbReference>
<keyword evidence="5" id="KW-0067">ATP-binding</keyword>
<dbReference type="PROSITE" id="PS51285">
    <property type="entry name" value="AGC_KINASE_CTER"/>
    <property type="match status" value="2"/>
</dbReference>
<keyword evidence="4" id="KW-0418">Kinase</keyword>
<feature type="domain" description="AGC-kinase C-terminal" evidence="6">
    <location>
        <begin position="54"/>
        <end position="106"/>
    </location>
</feature>
<dbReference type="Proteomes" id="UP000494256">
    <property type="component" value="Unassembled WGS sequence"/>
</dbReference>
<evidence type="ECO:0000259" key="6">
    <source>
        <dbReference type="PROSITE" id="PS51285"/>
    </source>
</evidence>
<evidence type="ECO:0000313" key="8">
    <source>
        <dbReference type="Proteomes" id="UP000494256"/>
    </source>
</evidence>
<comment type="caution">
    <text evidence="7">The sequence shown here is derived from an EMBL/GenBank/DDBJ whole genome shotgun (WGS) entry which is preliminary data.</text>
</comment>